<name>S7PX74_GLOTA</name>
<dbReference type="InterPro" id="IPR011032">
    <property type="entry name" value="GroES-like_sf"/>
</dbReference>
<dbReference type="Gene3D" id="3.90.180.10">
    <property type="entry name" value="Medium-chain alcohol dehydrogenases, catalytic domain"/>
    <property type="match status" value="1"/>
</dbReference>
<keyword evidence="7" id="KW-0520">NAD</keyword>
<comment type="cofactor">
    <cofactor evidence="1">
        <name>Zn(2+)</name>
        <dbReference type="ChEBI" id="CHEBI:29105"/>
    </cofactor>
</comment>
<dbReference type="Pfam" id="PF00107">
    <property type="entry name" value="ADH_zinc_N"/>
    <property type="match status" value="1"/>
</dbReference>
<evidence type="ECO:0000256" key="2">
    <source>
        <dbReference type="ARBA" id="ARBA00008072"/>
    </source>
</evidence>
<keyword evidence="10" id="KW-1185">Reference proteome</keyword>
<evidence type="ECO:0000259" key="8">
    <source>
        <dbReference type="SMART" id="SM00829"/>
    </source>
</evidence>
<dbReference type="HOGENOM" id="CLU_026673_20_1_1"/>
<evidence type="ECO:0000256" key="3">
    <source>
        <dbReference type="ARBA" id="ARBA00013190"/>
    </source>
</evidence>
<accession>S7PX74</accession>
<sequence length="359" mass="38331">MSNVSIPKTQVAAVVPAPGAAVEIRTDYPVRQPSELEPGECLVKLTYTGVCHTDLHAKKHDWPVKPKNPLVGGHEGVGVIVAIGEHTAHSPVKVGQRVGIKWLADSCLQCEQCRKGLEQCCLNCKLSGYTVDGTFQQYVVSFVNHVSPIPEGIPDADAASILCAGVTVYRAIKYSQTHTGDWIVLPGAGGGLGHLAVQYAREMGLRVVAVDTGAEKRELCKKLGAEHFIDFRESKDLVADIKAATDGLGPHAAVVTAATGEAYNQAVTYLRNGGTLMAVGLPGEATLDASIFFTVFKGISILGSYVGNRQDAIEALDIAARGKVKVYYKLKNLSDLKDVYEGMERGEIAGRVVLDCAKF</sequence>
<dbReference type="SUPFAM" id="SSF50129">
    <property type="entry name" value="GroES-like"/>
    <property type="match status" value="1"/>
</dbReference>
<keyword evidence="5" id="KW-0862">Zinc</keyword>
<dbReference type="PANTHER" id="PTHR42940:SF3">
    <property type="entry name" value="ALCOHOL DEHYDROGENASE 1-RELATED"/>
    <property type="match status" value="1"/>
</dbReference>
<evidence type="ECO:0000313" key="9">
    <source>
        <dbReference type="EMBL" id="EPQ52196.1"/>
    </source>
</evidence>
<gene>
    <name evidence="9" type="ORF">GLOTRDRAFT_117647</name>
</gene>
<dbReference type="InterPro" id="IPR013154">
    <property type="entry name" value="ADH-like_N"/>
</dbReference>
<evidence type="ECO:0000256" key="7">
    <source>
        <dbReference type="ARBA" id="ARBA00023027"/>
    </source>
</evidence>
<dbReference type="RefSeq" id="XP_007869375.1">
    <property type="nucleotide sequence ID" value="XM_007871184.1"/>
</dbReference>
<dbReference type="GeneID" id="19300380"/>
<dbReference type="eggNOG" id="KOG0023">
    <property type="taxonomic scope" value="Eukaryota"/>
</dbReference>
<dbReference type="Proteomes" id="UP000030669">
    <property type="component" value="Unassembled WGS sequence"/>
</dbReference>
<dbReference type="Gene3D" id="3.40.50.720">
    <property type="entry name" value="NAD(P)-binding Rossmann-like Domain"/>
    <property type="match status" value="1"/>
</dbReference>
<dbReference type="GO" id="GO:0046872">
    <property type="term" value="F:metal ion binding"/>
    <property type="evidence" value="ECO:0007669"/>
    <property type="project" value="UniProtKB-KW"/>
</dbReference>
<evidence type="ECO:0000256" key="4">
    <source>
        <dbReference type="ARBA" id="ARBA00022723"/>
    </source>
</evidence>
<dbReference type="OMA" id="AWFYDAC"/>
<dbReference type="STRING" id="670483.S7PX74"/>
<dbReference type="CDD" id="cd08297">
    <property type="entry name" value="CAD3"/>
    <property type="match status" value="1"/>
</dbReference>
<dbReference type="EMBL" id="KB469308">
    <property type="protein sequence ID" value="EPQ52196.1"/>
    <property type="molecule type" value="Genomic_DNA"/>
</dbReference>
<organism evidence="9 10">
    <name type="scientific">Gloeophyllum trabeum (strain ATCC 11539 / FP-39264 / Madison 617)</name>
    <name type="common">Brown rot fungus</name>
    <dbReference type="NCBI Taxonomy" id="670483"/>
    <lineage>
        <taxon>Eukaryota</taxon>
        <taxon>Fungi</taxon>
        <taxon>Dikarya</taxon>
        <taxon>Basidiomycota</taxon>
        <taxon>Agaricomycotina</taxon>
        <taxon>Agaricomycetes</taxon>
        <taxon>Gloeophyllales</taxon>
        <taxon>Gloeophyllaceae</taxon>
        <taxon>Gloeophyllum</taxon>
    </lineage>
</organism>
<keyword evidence="6" id="KW-0560">Oxidoreductase</keyword>
<dbReference type="PANTHER" id="PTHR42940">
    <property type="entry name" value="ALCOHOL DEHYDROGENASE 1-RELATED"/>
    <property type="match status" value="1"/>
</dbReference>
<dbReference type="InterPro" id="IPR036291">
    <property type="entry name" value="NAD(P)-bd_dom_sf"/>
</dbReference>
<keyword evidence="4" id="KW-0479">Metal-binding</keyword>
<comment type="similarity">
    <text evidence="2">Belongs to the zinc-containing alcohol dehydrogenase family.</text>
</comment>
<evidence type="ECO:0000256" key="5">
    <source>
        <dbReference type="ARBA" id="ARBA00022833"/>
    </source>
</evidence>
<evidence type="ECO:0000256" key="1">
    <source>
        <dbReference type="ARBA" id="ARBA00001947"/>
    </source>
</evidence>
<dbReference type="SMART" id="SM00829">
    <property type="entry name" value="PKS_ER"/>
    <property type="match status" value="1"/>
</dbReference>
<evidence type="ECO:0000256" key="6">
    <source>
        <dbReference type="ARBA" id="ARBA00023002"/>
    </source>
</evidence>
<feature type="domain" description="Enoyl reductase (ER)" evidence="8">
    <location>
        <begin position="25"/>
        <end position="354"/>
    </location>
</feature>
<proteinExistence type="inferred from homology"/>
<dbReference type="FunFam" id="3.40.50.720:FF:000039">
    <property type="entry name" value="Alcohol dehydrogenase AdhP"/>
    <property type="match status" value="1"/>
</dbReference>
<dbReference type="EC" id="1.1.1.1" evidence="3"/>
<dbReference type="Pfam" id="PF08240">
    <property type="entry name" value="ADH_N"/>
    <property type="match status" value="1"/>
</dbReference>
<dbReference type="KEGG" id="gtr:GLOTRDRAFT_117647"/>
<dbReference type="InterPro" id="IPR013149">
    <property type="entry name" value="ADH-like_C"/>
</dbReference>
<protein>
    <recommendedName>
        <fullName evidence="3">alcohol dehydrogenase</fullName>
        <ecNumber evidence="3">1.1.1.1</ecNumber>
    </recommendedName>
</protein>
<dbReference type="OrthoDB" id="1879366at2759"/>
<dbReference type="AlphaFoldDB" id="S7PX74"/>
<dbReference type="InterPro" id="IPR020843">
    <property type="entry name" value="ER"/>
</dbReference>
<dbReference type="GO" id="GO:0004022">
    <property type="term" value="F:alcohol dehydrogenase (NAD+) activity"/>
    <property type="evidence" value="ECO:0007669"/>
    <property type="project" value="UniProtKB-EC"/>
</dbReference>
<reference evidence="9 10" key="1">
    <citation type="journal article" date="2012" name="Science">
        <title>The Paleozoic origin of enzymatic lignin decomposition reconstructed from 31 fungal genomes.</title>
        <authorList>
            <person name="Floudas D."/>
            <person name="Binder M."/>
            <person name="Riley R."/>
            <person name="Barry K."/>
            <person name="Blanchette R.A."/>
            <person name="Henrissat B."/>
            <person name="Martinez A.T."/>
            <person name="Otillar R."/>
            <person name="Spatafora J.W."/>
            <person name="Yadav J.S."/>
            <person name="Aerts A."/>
            <person name="Benoit I."/>
            <person name="Boyd A."/>
            <person name="Carlson A."/>
            <person name="Copeland A."/>
            <person name="Coutinho P.M."/>
            <person name="de Vries R.P."/>
            <person name="Ferreira P."/>
            <person name="Findley K."/>
            <person name="Foster B."/>
            <person name="Gaskell J."/>
            <person name="Glotzer D."/>
            <person name="Gorecki P."/>
            <person name="Heitman J."/>
            <person name="Hesse C."/>
            <person name="Hori C."/>
            <person name="Igarashi K."/>
            <person name="Jurgens J.A."/>
            <person name="Kallen N."/>
            <person name="Kersten P."/>
            <person name="Kohler A."/>
            <person name="Kuees U."/>
            <person name="Kumar T.K.A."/>
            <person name="Kuo A."/>
            <person name="LaButti K."/>
            <person name="Larrondo L.F."/>
            <person name="Lindquist E."/>
            <person name="Ling A."/>
            <person name="Lombard V."/>
            <person name="Lucas S."/>
            <person name="Lundell T."/>
            <person name="Martin R."/>
            <person name="McLaughlin D.J."/>
            <person name="Morgenstern I."/>
            <person name="Morin E."/>
            <person name="Murat C."/>
            <person name="Nagy L.G."/>
            <person name="Nolan M."/>
            <person name="Ohm R.A."/>
            <person name="Patyshakuliyeva A."/>
            <person name="Rokas A."/>
            <person name="Ruiz-Duenas F.J."/>
            <person name="Sabat G."/>
            <person name="Salamov A."/>
            <person name="Samejima M."/>
            <person name="Schmutz J."/>
            <person name="Slot J.C."/>
            <person name="St John F."/>
            <person name="Stenlid J."/>
            <person name="Sun H."/>
            <person name="Sun S."/>
            <person name="Syed K."/>
            <person name="Tsang A."/>
            <person name="Wiebenga A."/>
            <person name="Young D."/>
            <person name="Pisabarro A."/>
            <person name="Eastwood D.C."/>
            <person name="Martin F."/>
            <person name="Cullen D."/>
            <person name="Grigoriev I.V."/>
            <person name="Hibbett D.S."/>
        </authorList>
    </citation>
    <scope>NUCLEOTIDE SEQUENCE [LARGE SCALE GENOMIC DNA]</scope>
    <source>
        <strain evidence="9 10">ATCC 11539</strain>
    </source>
</reference>
<dbReference type="GO" id="GO:0005737">
    <property type="term" value="C:cytoplasm"/>
    <property type="evidence" value="ECO:0007669"/>
    <property type="project" value="TreeGrafter"/>
</dbReference>
<evidence type="ECO:0000313" key="10">
    <source>
        <dbReference type="Proteomes" id="UP000030669"/>
    </source>
</evidence>
<dbReference type="SUPFAM" id="SSF51735">
    <property type="entry name" value="NAD(P)-binding Rossmann-fold domains"/>
    <property type="match status" value="1"/>
</dbReference>